<name>A0A2M7FXK9_9BACT</name>
<dbReference type="EMBL" id="PFFQ01000066">
    <property type="protein sequence ID" value="PIW13885.1"/>
    <property type="molecule type" value="Genomic_DNA"/>
</dbReference>
<dbReference type="SUPFAM" id="SSF111126">
    <property type="entry name" value="Ligand-binding domain in the NO signalling and Golgi transport"/>
    <property type="match status" value="1"/>
</dbReference>
<dbReference type="InterPro" id="IPR011644">
    <property type="entry name" value="Heme_NO-bd"/>
</dbReference>
<proteinExistence type="predicted"/>
<dbReference type="AlphaFoldDB" id="A0A2M7FXK9"/>
<sequence>MKGTISRCLLEMVDEKLGTETSAKIVEKSGVTSGNLLRMSLSDIPDSDFLQLFGATLEVTGLSKEAACDLFGEYWCCTYAPKYYSFVVEKFSNAKDMILGMDKVHTQLTATIKNARPPHFEYIWKSEQELEVTYISERGLIDVYVGLARGVGKLFKENLSVNKLSEDKVTIVFG</sequence>
<organism evidence="2 3">
    <name type="scientific">bacterium (Candidatus Blackallbacteria) CG17_big_fil_post_rev_8_21_14_2_50_48_46</name>
    <dbReference type="NCBI Taxonomy" id="2014261"/>
    <lineage>
        <taxon>Bacteria</taxon>
        <taxon>Candidatus Blackallbacteria</taxon>
    </lineage>
</organism>
<evidence type="ECO:0000313" key="3">
    <source>
        <dbReference type="Proteomes" id="UP000231019"/>
    </source>
</evidence>
<accession>A0A2M7FXK9</accession>
<dbReference type="PANTHER" id="PTHR45655:SF13">
    <property type="entry name" value="SOLUBLE GUANYLATE CYCLASE GCY-32-RELATED"/>
    <property type="match status" value="1"/>
</dbReference>
<gene>
    <name evidence="2" type="ORF">COW36_24785</name>
</gene>
<comment type="caution">
    <text evidence="2">The sequence shown here is derived from an EMBL/GenBank/DDBJ whole genome shotgun (WGS) entry which is preliminary data.</text>
</comment>
<dbReference type="InterPro" id="IPR024096">
    <property type="entry name" value="NO_sig/Golgi_transp_ligand-bd"/>
</dbReference>
<dbReference type="Proteomes" id="UP000231019">
    <property type="component" value="Unassembled WGS sequence"/>
</dbReference>
<reference evidence="2 3" key="1">
    <citation type="submission" date="2017-09" db="EMBL/GenBank/DDBJ databases">
        <title>Depth-based differentiation of microbial function through sediment-hosted aquifers and enrichment of novel symbionts in the deep terrestrial subsurface.</title>
        <authorList>
            <person name="Probst A.J."/>
            <person name="Ladd B."/>
            <person name="Jarett J.K."/>
            <person name="Geller-Mcgrath D.E."/>
            <person name="Sieber C.M."/>
            <person name="Emerson J.B."/>
            <person name="Anantharaman K."/>
            <person name="Thomas B.C."/>
            <person name="Malmstrom R."/>
            <person name="Stieglmeier M."/>
            <person name="Klingl A."/>
            <person name="Woyke T."/>
            <person name="Ryan C.M."/>
            <person name="Banfield J.F."/>
        </authorList>
    </citation>
    <scope>NUCLEOTIDE SEQUENCE [LARGE SCALE GENOMIC DNA]</scope>
    <source>
        <strain evidence="2">CG17_big_fil_post_rev_8_21_14_2_50_48_46</strain>
    </source>
</reference>
<dbReference type="PANTHER" id="PTHR45655">
    <property type="entry name" value="GUANYLATE CYCLASE SOLUBLE SUBUNIT BETA-2"/>
    <property type="match status" value="1"/>
</dbReference>
<feature type="domain" description="Heme NO-binding" evidence="1">
    <location>
        <begin position="2"/>
        <end position="162"/>
    </location>
</feature>
<protein>
    <recommendedName>
        <fullName evidence="1">Heme NO-binding domain-containing protein</fullName>
    </recommendedName>
</protein>
<dbReference type="Pfam" id="PF07700">
    <property type="entry name" value="HNOB"/>
    <property type="match status" value="1"/>
</dbReference>
<evidence type="ECO:0000259" key="1">
    <source>
        <dbReference type="Pfam" id="PF07700"/>
    </source>
</evidence>
<evidence type="ECO:0000313" key="2">
    <source>
        <dbReference type="EMBL" id="PIW13885.1"/>
    </source>
</evidence>
<dbReference type="InterPro" id="IPR038158">
    <property type="entry name" value="H-NOX_domain_sf"/>
</dbReference>
<dbReference type="GO" id="GO:0020037">
    <property type="term" value="F:heme binding"/>
    <property type="evidence" value="ECO:0007669"/>
    <property type="project" value="InterPro"/>
</dbReference>
<dbReference type="Gene3D" id="3.90.1520.10">
    <property type="entry name" value="H-NOX domain"/>
    <property type="match status" value="1"/>
</dbReference>